<dbReference type="PROSITE" id="PS51318">
    <property type="entry name" value="TAT"/>
    <property type="match status" value="1"/>
</dbReference>
<sequence length="522" mass="58400">MTTSRRNALKLGLLCLALLAGGGTESASAQARNKFVFANSSAFDSLDPHTVFDQGRAAVRFNLYDGLYRFVDNPPKLIPWLAESHTVSDDRKTYTFKLRPDARFHDGTPVTSADVAYSVERIIALRKGPASFYLDLIKPGTTQTPDPHTVIFNLATPSALFLTTVPDILVVNSTLVKSREKDGDWGAGWLARNEAGTGSYVLRRYEPAIGWTGQRFAEHFAGWAGQPIDEVEFRTVLETNTRVLGLMRGDFDGADGLPYDQILRLKQSPNVQILEQESMRIFLLALNNSKPLMNDVHFRRALAYSFDYDGFIKNIMKDSVTRNPGPNPVTIWGSPAGLKGYSFDLAKAREELAQVKQPLRKISINSLAGYSESEQAAVLFQGALRQIGVEADIDVTPWPVVASRFAKAETQADVTPVWRSTFYVDPNNWVGEGFGTRYHGTRTMSYYSNPEFDQLLDRALLTSDHEERRMLYEKMTQIVSDDAAGIFIYNTRWYGPYSTRVSGIRFSPASNGNDIRWASIKR</sequence>
<gene>
    <name evidence="7" type="ORF">ACFSNC_15085</name>
</gene>
<dbReference type="CDD" id="cd08512">
    <property type="entry name" value="PBP2_NikA_DppA_OppA_like_7"/>
    <property type="match status" value="1"/>
</dbReference>
<dbReference type="InterPro" id="IPR039424">
    <property type="entry name" value="SBP_5"/>
</dbReference>
<proteinExistence type="inferred from homology"/>
<dbReference type="SUPFAM" id="SSF53850">
    <property type="entry name" value="Periplasmic binding protein-like II"/>
    <property type="match status" value="1"/>
</dbReference>
<dbReference type="RefSeq" id="WP_213352591.1">
    <property type="nucleotide sequence ID" value="NZ_JAHBGB010000027.1"/>
</dbReference>
<dbReference type="Pfam" id="PF00496">
    <property type="entry name" value="SBP_bac_5"/>
    <property type="match status" value="1"/>
</dbReference>
<dbReference type="Gene3D" id="3.40.190.10">
    <property type="entry name" value="Periplasmic binding protein-like II"/>
    <property type="match status" value="1"/>
</dbReference>
<evidence type="ECO:0000256" key="5">
    <source>
        <dbReference type="SAM" id="SignalP"/>
    </source>
</evidence>
<feature type="domain" description="Solute-binding protein family 5" evidence="6">
    <location>
        <begin position="76"/>
        <end position="430"/>
    </location>
</feature>
<keyword evidence="4 5" id="KW-0732">Signal</keyword>
<evidence type="ECO:0000259" key="6">
    <source>
        <dbReference type="Pfam" id="PF00496"/>
    </source>
</evidence>
<dbReference type="Gene3D" id="3.10.105.10">
    <property type="entry name" value="Dipeptide-binding Protein, Domain 3"/>
    <property type="match status" value="1"/>
</dbReference>
<name>A0ABW4YZB6_9HYPH</name>
<evidence type="ECO:0000256" key="3">
    <source>
        <dbReference type="ARBA" id="ARBA00022448"/>
    </source>
</evidence>
<feature type="signal peptide" evidence="5">
    <location>
        <begin position="1"/>
        <end position="31"/>
    </location>
</feature>
<protein>
    <submittedName>
        <fullName evidence="7">ABC transporter substrate-binding protein</fullName>
    </submittedName>
</protein>
<feature type="chain" id="PRO_5047305677" evidence="5">
    <location>
        <begin position="32"/>
        <end position="522"/>
    </location>
</feature>
<dbReference type="InterPro" id="IPR000914">
    <property type="entry name" value="SBP_5_dom"/>
</dbReference>
<dbReference type="Proteomes" id="UP001597299">
    <property type="component" value="Unassembled WGS sequence"/>
</dbReference>
<evidence type="ECO:0000256" key="1">
    <source>
        <dbReference type="ARBA" id="ARBA00004418"/>
    </source>
</evidence>
<comment type="caution">
    <text evidence="7">The sequence shown here is derived from an EMBL/GenBank/DDBJ whole genome shotgun (WGS) entry which is preliminary data.</text>
</comment>
<evidence type="ECO:0000256" key="4">
    <source>
        <dbReference type="ARBA" id="ARBA00022729"/>
    </source>
</evidence>
<evidence type="ECO:0000313" key="7">
    <source>
        <dbReference type="EMBL" id="MFD2141736.1"/>
    </source>
</evidence>
<dbReference type="InterPro" id="IPR030678">
    <property type="entry name" value="Peptide/Ni-bd"/>
</dbReference>
<dbReference type="EMBL" id="JBHUHD010000001">
    <property type="protein sequence ID" value="MFD2141736.1"/>
    <property type="molecule type" value="Genomic_DNA"/>
</dbReference>
<evidence type="ECO:0000256" key="2">
    <source>
        <dbReference type="ARBA" id="ARBA00005695"/>
    </source>
</evidence>
<keyword evidence="8" id="KW-1185">Reference proteome</keyword>
<accession>A0ABW4YZB6</accession>
<keyword evidence="3" id="KW-0813">Transport</keyword>
<dbReference type="PANTHER" id="PTHR30290:SF10">
    <property type="entry name" value="PERIPLASMIC OLIGOPEPTIDE-BINDING PROTEIN-RELATED"/>
    <property type="match status" value="1"/>
</dbReference>
<dbReference type="Gene3D" id="3.90.76.10">
    <property type="entry name" value="Dipeptide-binding Protein, Domain 1"/>
    <property type="match status" value="1"/>
</dbReference>
<dbReference type="InterPro" id="IPR006311">
    <property type="entry name" value="TAT_signal"/>
</dbReference>
<reference evidence="8" key="1">
    <citation type="journal article" date="2019" name="Int. J. Syst. Evol. Microbiol.">
        <title>The Global Catalogue of Microorganisms (GCM) 10K type strain sequencing project: providing services to taxonomists for standard genome sequencing and annotation.</title>
        <authorList>
            <consortium name="The Broad Institute Genomics Platform"/>
            <consortium name="The Broad Institute Genome Sequencing Center for Infectious Disease"/>
            <person name="Wu L."/>
            <person name="Ma J."/>
        </authorList>
    </citation>
    <scope>NUCLEOTIDE SEQUENCE [LARGE SCALE GENOMIC DNA]</scope>
    <source>
        <strain evidence="8">CCM 7435</strain>
    </source>
</reference>
<dbReference type="PIRSF" id="PIRSF002741">
    <property type="entry name" value="MppA"/>
    <property type="match status" value="1"/>
</dbReference>
<evidence type="ECO:0000313" key="8">
    <source>
        <dbReference type="Proteomes" id="UP001597299"/>
    </source>
</evidence>
<comment type="similarity">
    <text evidence="2">Belongs to the bacterial solute-binding protein 5 family.</text>
</comment>
<dbReference type="PANTHER" id="PTHR30290">
    <property type="entry name" value="PERIPLASMIC BINDING COMPONENT OF ABC TRANSPORTER"/>
    <property type="match status" value="1"/>
</dbReference>
<comment type="subcellular location">
    <subcellularLocation>
        <location evidence="1">Periplasm</location>
    </subcellularLocation>
</comment>
<organism evidence="7 8">
    <name type="scientific">Ancylobacter oerskovii</name>
    <dbReference type="NCBI Taxonomy" id="459519"/>
    <lineage>
        <taxon>Bacteria</taxon>
        <taxon>Pseudomonadati</taxon>
        <taxon>Pseudomonadota</taxon>
        <taxon>Alphaproteobacteria</taxon>
        <taxon>Hyphomicrobiales</taxon>
        <taxon>Xanthobacteraceae</taxon>
        <taxon>Ancylobacter</taxon>
    </lineage>
</organism>